<reference evidence="2" key="4">
    <citation type="journal article" date="2001" name="Nature">
        <title>Functional annotation of a full-length mouse cDNA collection.</title>
        <authorList>
            <consortium name="The RIKEN Genome Exploration Research Group Phase II Team and the FANTOM Consortium"/>
        </authorList>
    </citation>
    <scope>NUCLEOTIDE SEQUENCE</scope>
    <source>
        <strain evidence="2">C57BL/6J</strain>
        <tissue evidence="2">Spinal ganglion</tissue>
    </source>
</reference>
<reference evidence="2" key="6">
    <citation type="journal article" date="2002" name="Nature">
        <title>Analysis of the mouse transcriptome based on functional annotation of 60,770 full-length cDNAs.</title>
        <authorList>
            <consortium name="The FANTOM Consortium and the RIKEN Genome Exploration Research Group Phase I and II Team"/>
        </authorList>
    </citation>
    <scope>NUCLEOTIDE SEQUENCE</scope>
    <source>
        <strain evidence="2">C57BL/6J</strain>
        <tissue evidence="2">Spinal ganglion</tissue>
    </source>
</reference>
<accession>Q8BQ58</accession>
<evidence type="ECO:0000313" key="2">
    <source>
        <dbReference type="EMBL" id="BAC34655.1"/>
    </source>
</evidence>
<protein>
    <submittedName>
        <fullName evidence="2">Uncharacterized protein</fullName>
    </submittedName>
</protein>
<gene>
    <name evidence="3" type="primary">Gm19654</name>
</gene>
<reference evidence="2" key="2">
    <citation type="journal article" date="2000" name="Genome Res.">
        <title>Normalization and subtraction of cap-trapper-selected cDNAs to prepare full-length cDNA libraries for rapid discovery of new genes.</title>
        <authorList>
            <person name="Carninci P."/>
            <person name="Shibata Y."/>
            <person name="Hayatsu N."/>
            <person name="Sugahara Y."/>
            <person name="Shibata K."/>
            <person name="Itoh M."/>
            <person name="Konno H."/>
            <person name="Okazaki Y."/>
            <person name="Muramatsu M."/>
            <person name="Hayashizaki Y."/>
        </authorList>
    </citation>
    <scope>NUCLEOTIDE SEQUENCE</scope>
    <source>
        <strain evidence="2">C57BL/6J</strain>
        <tissue evidence="2">Spinal ganglion</tissue>
    </source>
</reference>
<reference evidence="2" key="3">
    <citation type="journal article" date="2000" name="Genome Res.">
        <title>RIKEN integrated sequence analysis (RISA) system--384-format sequencing pipeline with 384 multicapillary sequencer.</title>
        <authorList>
            <person name="Shibata K."/>
            <person name="Itoh M."/>
            <person name="Aizawa K."/>
            <person name="Nagaoka S."/>
            <person name="Sasaki N."/>
            <person name="Carninci P."/>
            <person name="Konno H."/>
            <person name="Akiyama J."/>
            <person name="Nishi K."/>
            <person name="Kitsunai T."/>
            <person name="Tashiro H."/>
            <person name="Itoh M."/>
            <person name="Sumi N."/>
            <person name="Ishii Y."/>
            <person name="Nakamura S."/>
            <person name="Hazama M."/>
            <person name="Nishine T."/>
            <person name="Harada A."/>
            <person name="Yamamoto R."/>
            <person name="Matsumoto H."/>
            <person name="Sakaguchi S."/>
            <person name="Ikegami T."/>
            <person name="Kashiwagi K."/>
            <person name="Fujiwake S."/>
            <person name="Inoue K."/>
            <person name="Togawa Y."/>
            <person name="Izawa M."/>
            <person name="Ohara E."/>
            <person name="Watahiki M."/>
            <person name="Yoneda Y."/>
            <person name="Ishikawa T."/>
            <person name="Ozawa K."/>
            <person name="Tanaka T."/>
            <person name="Matsuura S."/>
            <person name="Kawai J."/>
            <person name="Okazaki Y."/>
            <person name="Muramatsu M."/>
            <person name="Inoue Y."/>
            <person name="Kira A."/>
            <person name="Hayashizaki Y."/>
        </authorList>
    </citation>
    <scope>NUCLEOTIDE SEQUENCE</scope>
    <source>
        <strain evidence="2">C57BL/6J</strain>
        <tissue evidence="2">Spinal ganglion</tissue>
    </source>
</reference>
<reference evidence="2" key="7">
    <citation type="journal article" date="2005" name="Science">
        <title>The Transcriptional Landscape of the Mammalian Genome.</title>
        <authorList>
            <consortium name="The FANTOM Consortium"/>
            <consortium name="Riken Genome Exploration Research Group and Genome Science Group (Genome Network Project Core Group)"/>
        </authorList>
    </citation>
    <scope>NUCLEOTIDE SEQUENCE</scope>
    <source>
        <strain evidence="2">C57BL/6J</strain>
        <tissue evidence="2">Spinal ganglion</tissue>
    </source>
</reference>
<reference evidence="2" key="8">
    <citation type="journal article" date="2005" name="Science">
        <title>Antisense Transcription in the Mammalian Transcriptome.</title>
        <authorList>
            <consortium name="RIKEN Genome Exploration Research Group and Genome Science Group (Genome Network Project Core Group) and the FANTOM Consortium"/>
        </authorList>
    </citation>
    <scope>NUCLEOTIDE SEQUENCE</scope>
    <source>
        <strain evidence="2">C57BL/6J</strain>
        <tissue evidence="2">Spinal ganglion</tissue>
    </source>
</reference>
<organism evidence="2">
    <name type="scientific">Mus musculus</name>
    <name type="common">Mouse</name>
    <dbReference type="NCBI Taxonomy" id="10090"/>
    <lineage>
        <taxon>Eukaryota</taxon>
        <taxon>Metazoa</taxon>
        <taxon>Chordata</taxon>
        <taxon>Craniata</taxon>
        <taxon>Vertebrata</taxon>
        <taxon>Euteleostomi</taxon>
        <taxon>Mammalia</taxon>
        <taxon>Eutheria</taxon>
        <taxon>Euarchontoglires</taxon>
        <taxon>Glires</taxon>
        <taxon>Rodentia</taxon>
        <taxon>Myomorpha</taxon>
        <taxon>Muroidea</taxon>
        <taxon>Muridae</taxon>
        <taxon>Murinae</taxon>
        <taxon>Mus</taxon>
        <taxon>Mus</taxon>
    </lineage>
</organism>
<dbReference type="AlphaFoldDB" id="Q8BQ58"/>
<feature type="compositionally biased region" description="Polar residues" evidence="1">
    <location>
        <begin position="1"/>
        <end position="10"/>
    </location>
</feature>
<feature type="region of interest" description="Disordered" evidence="1">
    <location>
        <begin position="1"/>
        <end position="42"/>
    </location>
</feature>
<proteinExistence type="evidence at transcript level"/>
<feature type="compositionally biased region" description="Basic and acidic residues" evidence="1">
    <location>
        <begin position="15"/>
        <end position="24"/>
    </location>
</feature>
<name>Q8BQ58_MOUSE</name>
<reference evidence="2" key="5">
    <citation type="submission" date="2001-07" db="EMBL/GenBank/DDBJ databases">
        <authorList>
            <person name="Adachi J."/>
            <person name="Aizawa K."/>
            <person name="Akimura T."/>
            <person name="Arakawa T."/>
            <person name="Bono H."/>
            <person name="Carninci P."/>
            <person name="Fukuda S."/>
            <person name="Furuno M."/>
            <person name="Hanagaki T."/>
            <person name="Hara A."/>
            <person name="Hashizume W."/>
            <person name="Hayashida K."/>
            <person name="Hayatsu N."/>
            <person name="Hiramoto K."/>
            <person name="Hiraoka T."/>
            <person name="Hirozane T."/>
            <person name="Hori F."/>
            <person name="Imotani K."/>
            <person name="Ishii Y."/>
            <person name="Itoh M."/>
            <person name="Kagawa I."/>
            <person name="Kasukawa T."/>
            <person name="Katoh H."/>
            <person name="Kawai J."/>
            <person name="Kojima Y."/>
            <person name="Kondo S."/>
            <person name="Konno H."/>
            <person name="Kouda M."/>
            <person name="Koya S."/>
            <person name="Kurihara C."/>
            <person name="Matsuyama T."/>
            <person name="Miyazaki A."/>
            <person name="Murata M."/>
            <person name="Nakamura M."/>
            <person name="Nishi K."/>
            <person name="Nomura K."/>
            <person name="Numazaki R."/>
            <person name="Ohno M."/>
            <person name="Ohsato N."/>
            <person name="Okazaki Y."/>
            <person name="Saito R."/>
            <person name="Saitoh H."/>
            <person name="Sakai C."/>
            <person name="Sakai K."/>
            <person name="Sakazume N."/>
            <person name="Sano H."/>
            <person name="Sasaki D."/>
            <person name="Shibata K."/>
            <person name="Shinagawa A."/>
            <person name="Shiraki T."/>
            <person name="Sogabe Y."/>
            <person name="Tagami M."/>
            <person name="Tagawa A."/>
            <person name="Takahashi F."/>
            <person name="Takaku-Akahira S."/>
            <person name="Takeda Y."/>
            <person name="Tanaka T."/>
            <person name="Tomaru A."/>
            <person name="Toya T."/>
            <person name="Yasunishi A."/>
            <person name="Muramatsu M."/>
            <person name="Hayashizaki Y."/>
        </authorList>
    </citation>
    <scope>NUCLEOTIDE SEQUENCE</scope>
    <source>
        <strain evidence="2">C57BL/6J</strain>
        <tissue evidence="2">Spinal ganglion</tissue>
    </source>
</reference>
<dbReference type="EMBL" id="AK051476">
    <property type="protein sequence ID" value="BAC34655.1"/>
    <property type="molecule type" value="mRNA"/>
</dbReference>
<dbReference type="MGI" id="MGI:5011839">
    <property type="gene designation" value="Gm19654"/>
</dbReference>
<evidence type="ECO:0000313" key="3">
    <source>
        <dbReference type="MGI" id="MGI:5011839"/>
    </source>
</evidence>
<dbReference type="AGR" id="MGI:5011839"/>
<reference evidence="2" key="1">
    <citation type="journal article" date="1999" name="Methods Enzymol.">
        <title>High-efficiency full-length cDNA cloning.</title>
        <authorList>
            <person name="Carninci P."/>
            <person name="Hayashizaki Y."/>
        </authorList>
    </citation>
    <scope>NUCLEOTIDE SEQUENCE</scope>
    <source>
        <strain evidence="2">C57BL/6J</strain>
        <tissue evidence="2">Spinal ganglion</tissue>
    </source>
</reference>
<sequence length="104" mass="12055">MNTVLDSSLRSRGGSWREEMEKSVSQESDNNPGLIPSCPRTSDRFAHSFPSPEVKASVRYFPKQRNENHKYNFKISNTHIKNELKQVNLSLATYWAQRIETINK</sequence>
<evidence type="ECO:0000256" key="1">
    <source>
        <dbReference type="SAM" id="MobiDB-lite"/>
    </source>
</evidence>